<protein>
    <recommendedName>
        <fullName evidence="1">Probable pectate lyase C</fullName>
    </recommendedName>
</protein>
<dbReference type="RefSeq" id="WP_303736910.1">
    <property type="nucleotide sequence ID" value="NZ_SUTE01000042.1"/>
</dbReference>
<dbReference type="PROSITE" id="PS00018">
    <property type="entry name" value="EF_HAND_1"/>
    <property type="match status" value="1"/>
</dbReference>
<dbReference type="Gene3D" id="2.60.40.10">
    <property type="entry name" value="Immunoglobulins"/>
    <property type="match status" value="1"/>
</dbReference>
<dbReference type="EMBL" id="SUTE01000042">
    <property type="protein sequence ID" value="MBE6505267.1"/>
    <property type="molecule type" value="Genomic_DNA"/>
</dbReference>
<dbReference type="Proteomes" id="UP000762703">
    <property type="component" value="Unassembled WGS sequence"/>
</dbReference>
<evidence type="ECO:0000313" key="2">
    <source>
        <dbReference type="EMBL" id="MBE6505267.1"/>
    </source>
</evidence>
<evidence type="ECO:0000256" key="1">
    <source>
        <dbReference type="ARBA" id="ARBA00016512"/>
    </source>
</evidence>
<proteinExistence type="predicted"/>
<dbReference type="InterPro" id="IPR018247">
    <property type="entry name" value="EF_Hand_1_Ca_BS"/>
</dbReference>
<dbReference type="InterPro" id="IPR008964">
    <property type="entry name" value="Invasin/intimin_cell_adhesion"/>
</dbReference>
<organism evidence="2 3">
    <name type="scientific">Methanobrevibacter millerae</name>
    <dbReference type="NCBI Taxonomy" id="230361"/>
    <lineage>
        <taxon>Archaea</taxon>
        <taxon>Methanobacteriati</taxon>
        <taxon>Methanobacteriota</taxon>
        <taxon>Methanomada group</taxon>
        <taxon>Methanobacteria</taxon>
        <taxon>Methanobacteriales</taxon>
        <taxon>Methanobacteriaceae</taxon>
        <taxon>Methanobrevibacter</taxon>
    </lineage>
</organism>
<dbReference type="SUPFAM" id="SSF49373">
    <property type="entry name" value="Invasin/intimin cell-adhesion fragments"/>
    <property type="match status" value="1"/>
</dbReference>
<dbReference type="InterPro" id="IPR013783">
    <property type="entry name" value="Ig-like_fold"/>
</dbReference>
<name>A0A8T3VBZ4_9EURY</name>
<dbReference type="SMART" id="SM00710">
    <property type="entry name" value="PbH1"/>
    <property type="match status" value="28"/>
</dbReference>
<dbReference type="InterPro" id="IPR012334">
    <property type="entry name" value="Pectin_lyas_fold"/>
</dbReference>
<dbReference type="Gene3D" id="2.160.20.10">
    <property type="entry name" value="Single-stranded right-handed beta-helix, Pectin lyase-like"/>
    <property type="match status" value="2"/>
</dbReference>
<dbReference type="InterPro" id="IPR011050">
    <property type="entry name" value="Pectin_lyase_fold/virulence"/>
</dbReference>
<dbReference type="SUPFAM" id="SSF51126">
    <property type="entry name" value="Pectin lyase-like"/>
    <property type="match status" value="2"/>
</dbReference>
<dbReference type="InterPro" id="IPR006626">
    <property type="entry name" value="PbH1"/>
</dbReference>
<comment type="caution">
    <text evidence="2">The sequence shown here is derived from an EMBL/GenBank/DDBJ whole genome shotgun (WGS) entry which is preliminary data.</text>
</comment>
<accession>A0A8T3VBZ4</accession>
<sequence>MKYRYLSLFLILLILSIGAVCAQEDAVSEDDVAIAQDNTVLSVSEYVIDDNNYNDYFDNDGLILENSNISDGDTIKLGNVSNKDFIIEKSLTITSNSSSDILTNVSFYFFEGSDNSTISGLNFVNHDAEEHAITVMEATNIEISDNVIDVQSIDTIDDHLYAICLLYANNLNIQANSITYVGKTNGTASNSAIRVIESEGVEISFNTISATLSSCDVDWTNNIIKSSGLYFASCDDLVLLGNDILIEYSNVTGTFDTIYGIYIKESDGVEVSENNLEMLGHKYAYGLSIQGDEFAVSDNEFKIVSDENYACGVDIEGESAGIVDSNTIEIISPKVAYGIYACDWNMDGQTVNYTNNDIYGDAYAVYGMELLFGEEALIDCNGIILYGNYTIGIAEMMIDDVAIVTNNDIYAFGVKTDMEDMGDMVPATTVGIFSMGDSLISGNAITSSGNWTVHNTASDSEITENYLVSKDLLGDDSVNDTSDEAIVKDNIPLTNETNYNLTNDTFFLFFDVLGNLRNNITAESLTFIGEFSGLIDVIYIERPIALLGDDAVLYDLGITIFSENVTVENFTFISESLSEIIKIYESDNVSISSSDFIVQGLADHNNTIIHVFDSDNVLININTFNFTVETNDTYKNTAILVEESDDLVIDTNEIISYLPARSIDWGTGTVYSEGVFLEDCNNAILDDNTIGVVSNGQISTYDTIYAAHITGDNVTVINNRIDVIKAPYGYALVITGEDFFIEGNYIAVGENGTYACGIDVESNSNGVINHNSIISMGDSSYGIYTANWAGDVKADITNNEIDSLGNSVFALSLSGSEVLVENNTISVEGNFTTGIASKVDEIIINNNTINSYGTNIGTPLGYDSFGVYTRAIYIASGNATITLNDIDATDSGIFSIGDTTLIANNIIEVEDTGVYQDDGLDDSFAIYVSSDAEIRDNTITYSGKTDGNYYNAVIYAEDSNIEVYDNIITAELISCPINWKEIGLENIPEAMSQALYFSLCDDMELVGNDITVEYVNSTGNYDTIYVVNVMESDNALVEDNIIDAKGHSYIYGIVMRGEDFEISGNDIAIVSDENYANGINIEGESTGIVENNLIYLSSPYVAYGIYTAMNYYGDSPTVNYTDNYIEANSHAVYAINVYGSEGLIDGNTIVATGNYTMGISSMMMDDVAVITNNEITVSGLKNDTDDVGDMLPAQTVGILTMSESQVHYNKVTSTGEYSIINSAYDSEITDNYLVSSELLGDESVDDTLEESLVENNIPIKDAVNYNLTNDTFYLFFNDQGCLRDNITAESLTFIGEFSDLTLWNVIDRPVKLLSDNATLYDMSFTIISENVTVDGLSFVSDELAGIINVLQSNVSIVNCDFTLFGVEDDSNWVISVLEADDVLIDGNSITFYVETNETNHNHPIYAKDSNALTISNNFISAEFPARSINWTSGEVYSVAVCLDDCDNAVLDDNVIDVKSNGQISTYDTIYAVNIVGDNATVTLNDIKSTDAPYGYALVLAGEDFNIDGNIISVENGTYACGIDVESNSNGVINENIISVSGDSAYGIYTADWAGDVEADITNNAIIAEGISVFGMSLSGSEALVENNSVTILNGNFTTGIASAIDDIIINNNSIIANGSNVGTPAGYDSMGIETTGVHIVSGNAIVTNNNIIANNKYAVDFDGDGEVTDNEIYADMLTGDFAVDYDQYEDILVANNTPAMELDYILTNDTFYVYFDEEGFIREQIDADNLTFVGEFSNLVSEIFINKPIILLSDNATLNNISMTIISSDVVVDGFNFTGEDSGMSVEDSDNVYIINNNFDVNGFTDSSNVVIDIYNSENVLLENNTINFGVETNGTFSNIAVYAEDSNNLSMIGNIIAAYIPARSINWTSGEVYSQGVFLDNCDNAFLEGNNIGVKANDQISTYDTIYAVNIKGDNATLTKNILGAIEAPYGYALVMTGENFNITKNMIIAAENGTYACGIDVESNSNGVIDNNLIYAVADVAAYGIYTADWAGDVNVNITDNIILSVANSPFGMSLSGSEALVENNDITVQGNYTTGIASAIDNIVINNNTIIANGSNVGTPLGYDSMGVETTGIHIADGNAIVTNNDVTTTGEFAVDLEGTGQVTENYLVADVYTGDASVKYTPDQRTMVKNNTPEMQRAVISANDIVMYYKNGTRYVITLTDQEGTPLSNRTVTISINGEDYKRTTNENGTTSLAINLDAGNYTVSASYVGEGDYSNATAVNNVIVLTTISGNDVVKMFRNGTQYSATFVDGQGNPLASGTEVTFNINGVMYSRKTNENGTAKLNINLEQGTYILTAIAPNGETHANNITVLSTIESSNLVKYYRNESQYVVTIYGEDGKAVGAGENVTFNINGVFYTRTTNATGQAKLNINLEPGDYIITTVYNGCAVANNITVKPVLTASDLVKKYGTSDQFIAYLVDGQGNPYEGQIVEFNIHGLFYNRTTDADGRAMLNIRLDAAPDVYIITSMYNGCSIANKITVTN</sequence>
<gene>
    <name evidence="2" type="ORF">E7Z73_05950</name>
</gene>
<evidence type="ECO:0000313" key="3">
    <source>
        <dbReference type="Proteomes" id="UP000762703"/>
    </source>
</evidence>
<reference evidence="2" key="1">
    <citation type="submission" date="2019-04" db="EMBL/GenBank/DDBJ databases">
        <title>Evolution of Biomass-Degrading Anaerobic Consortia Revealed by Metagenomics.</title>
        <authorList>
            <person name="Peng X."/>
        </authorList>
    </citation>
    <scope>NUCLEOTIDE SEQUENCE</scope>
    <source>
        <strain evidence="2">SIG12</strain>
    </source>
</reference>